<dbReference type="STRING" id="879819.A0A0J1B7N1"/>
<feature type="compositionally biased region" description="Low complexity" evidence="1">
    <location>
        <begin position="291"/>
        <end position="319"/>
    </location>
</feature>
<feature type="compositionally biased region" description="Basic residues" evidence="1">
    <location>
        <begin position="342"/>
        <end position="352"/>
    </location>
</feature>
<dbReference type="AlphaFoldDB" id="A0A0J1B7N1"/>
<evidence type="ECO:0000313" key="3">
    <source>
        <dbReference type="Proteomes" id="UP000053611"/>
    </source>
</evidence>
<feature type="region of interest" description="Disordered" evidence="1">
    <location>
        <begin position="253"/>
        <end position="367"/>
    </location>
</feature>
<proteinExistence type="predicted"/>
<sequence length="367" mass="40105">MAAAATTYYTTDPPQQPGDPFPDYIYNFPTYQWSGIVFLGPQDIATSSYKDCFKLHWVARELSRKWTTIIDSRDTTALAQLSLGDFALAVFDKVAEMIVYTRRRYERRGYALKDADTWMGMMPLYIEYAAQIAMVVLRRRFDEKDLARFNKLDEITPFILGGVGCMWEKFVDSMGSPPSQQGYGQWADWVDPHIPALDSLPPRPFTKVNHDPAAEPVIVWLNHNSERVPTPDPLPASFVNAIAQAKANKEAKGAKAKANVKANEKANASAQPDLPEHATSRRHAPSPPPSIQSSSPTSSDPPSGSSSIPSSSDASASPPSSNPAPSSPSSNPAPSSPSPHSSHTRSPHRISSPRHLFPAPPSTPSIL</sequence>
<reference evidence="2 3" key="1">
    <citation type="submission" date="2015-03" db="EMBL/GenBank/DDBJ databases">
        <title>Genomics and transcriptomics of the oil-accumulating basidiomycete yeast T. oleaginosus allow insights into substrate utilization and the diverse evolutionary trajectories of mating systems in fungi.</title>
        <authorList>
            <consortium name="DOE Joint Genome Institute"/>
            <person name="Kourist R."/>
            <person name="Kracht O."/>
            <person name="Bracharz F."/>
            <person name="Lipzen A."/>
            <person name="Nolan M."/>
            <person name="Ohm R."/>
            <person name="Grigoriev I."/>
            <person name="Sun S."/>
            <person name="Heitman J."/>
            <person name="Bruck T."/>
            <person name="Nowrousian M."/>
        </authorList>
    </citation>
    <scope>NUCLEOTIDE SEQUENCE [LARGE SCALE GENOMIC DNA]</scope>
    <source>
        <strain evidence="2 3">IBC0246</strain>
    </source>
</reference>
<feature type="compositionally biased region" description="Low complexity" evidence="1">
    <location>
        <begin position="256"/>
        <end position="270"/>
    </location>
</feature>
<feature type="compositionally biased region" description="Low complexity" evidence="1">
    <location>
        <begin position="327"/>
        <end position="341"/>
    </location>
</feature>
<dbReference type="Proteomes" id="UP000053611">
    <property type="component" value="Unassembled WGS sequence"/>
</dbReference>
<accession>A0A0J1B7N1</accession>
<dbReference type="EMBL" id="KQ087192">
    <property type="protein sequence ID" value="KLT43764.1"/>
    <property type="molecule type" value="Genomic_DNA"/>
</dbReference>
<gene>
    <name evidence="2" type="ORF">CC85DRAFT_284272</name>
</gene>
<organism evidence="2 3">
    <name type="scientific">Cutaneotrichosporon oleaginosum</name>
    <dbReference type="NCBI Taxonomy" id="879819"/>
    <lineage>
        <taxon>Eukaryota</taxon>
        <taxon>Fungi</taxon>
        <taxon>Dikarya</taxon>
        <taxon>Basidiomycota</taxon>
        <taxon>Agaricomycotina</taxon>
        <taxon>Tremellomycetes</taxon>
        <taxon>Trichosporonales</taxon>
        <taxon>Trichosporonaceae</taxon>
        <taxon>Cutaneotrichosporon</taxon>
    </lineage>
</organism>
<name>A0A0J1B7N1_9TREE</name>
<protein>
    <submittedName>
        <fullName evidence="2">Uncharacterized protein</fullName>
    </submittedName>
</protein>
<evidence type="ECO:0000256" key="1">
    <source>
        <dbReference type="SAM" id="MobiDB-lite"/>
    </source>
</evidence>
<keyword evidence="3" id="KW-1185">Reference proteome</keyword>
<evidence type="ECO:0000313" key="2">
    <source>
        <dbReference type="EMBL" id="KLT43764.1"/>
    </source>
</evidence>
<feature type="compositionally biased region" description="Pro residues" evidence="1">
    <location>
        <begin position="358"/>
        <end position="367"/>
    </location>
</feature>